<dbReference type="OrthoDB" id="8678477at2"/>
<dbReference type="PIRSF" id="PIRSF017082">
    <property type="entry name" value="YflP"/>
    <property type="match status" value="1"/>
</dbReference>
<evidence type="ECO:0000256" key="2">
    <source>
        <dbReference type="SAM" id="SignalP"/>
    </source>
</evidence>
<dbReference type="RefSeq" id="WP_143948660.1">
    <property type="nucleotide sequence ID" value="NZ_BAABMB010000006.1"/>
</dbReference>
<dbReference type="Proteomes" id="UP000318405">
    <property type="component" value="Unassembled WGS sequence"/>
</dbReference>
<protein>
    <submittedName>
        <fullName evidence="3">Tripartite tricarboxylate transporter substrate binding protein</fullName>
    </submittedName>
</protein>
<evidence type="ECO:0000313" key="4">
    <source>
        <dbReference type="Proteomes" id="UP000318405"/>
    </source>
</evidence>
<feature type="signal peptide" evidence="2">
    <location>
        <begin position="1"/>
        <end position="30"/>
    </location>
</feature>
<keyword evidence="2" id="KW-0732">Signal</keyword>
<dbReference type="InterPro" id="IPR005064">
    <property type="entry name" value="BUG"/>
</dbReference>
<dbReference type="SUPFAM" id="SSF53850">
    <property type="entry name" value="Periplasmic binding protein-like II"/>
    <property type="match status" value="1"/>
</dbReference>
<dbReference type="Gene3D" id="3.40.190.150">
    <property type="entry name" value="Bordetella uptake gene, domain 1"/>
    <property type="match status" value="1"/>
</dbReference>
<sequence>MNQQYSPQRRKFVAAAIGAAALGSAWGSTAWGSTTSDSTYPDKPVRMVLPVQPGSAVDATARRLAPLLEASLGQPLVLDNRPGSGGSIATTTLVRSPADGYTLAMVASTHCITPHLYPTSFHPIRDVQPIVALTSGPLIFVVNASVPARDVQQFVAYAKARSDKRPVPMGNSGNGTANHLASALMSLQAGFQVLHVAYRGIGAFSTDLAGGQVEAGFLPLVAAAPLMQSGQIRALGISTPRRLPAQPDLPTLAESGLPDFDVDAWVALIAPRGVPSAIVERLNGEFNEALRTPEVERFIAEGGGDVIGGTVKDSESLFEREYTGYGQLIAAAGVKAD</sequence>
<proteinExistence type="inferred from homology"/>
<feature type="chain" id="PRO_5021783731" evidence="2">
    <location>
        <begin position="31"/>
        <end position="337"/>
    </location>
</feature>
<dbReference type="CDD" id="cd07012">
    <property type="entry name" value="PBP2_Bug_TTT"/>
    <property type="match status" value="1"/>
</dbReference>
<evidence type="ECO:0000313" key="3">
    <source>
        <dbReference type="EMBL" id="TSH94186.1"/>
    </source>
</evidence>
<keyword evidence="4" id="KW-1185">Reference proteome</keyword>
<name>A0A556AMR8_9BURK</name>
<dbReference type="PANTHER" id="PTHR42928:SF5">
    <property type="entry name" value="BLR1237 PROTEIN"/>
    <property type="match status" value="1"/>
</dbReference>
<accession>A0A556AMR8</accession>
<evidence type="ECO:0000256" key="1">
    <source>
        <dbReference type="ARBA" id="ARBA00006987"/>
    </source>
</evidence>
<dbReference type="Gene3D" id="3.40.190.10">
    <property type="entry name" value="Periplasmic binding protein-like II"/>
    <property type="match status" value="1"/>
</dbReference>
<dbReference type="PANTHER" id="PTHR42928">
    <property type="entry name" value="TRICARBOXYLATE-BINDING PROTEIN"/>
    <property type="match status" value="1"/>
</dbReference>
<organism evidence="3 4">
    <name type="scientific">Verticiella sediminum</name>
    <dbReference type="NCBI Taxonomy" id="1247510"/>
    <lineage>
        <taxon>Bacteria</taxon>
        <taxon>Pseudomonadati</taxon>
        <taxon>Pseudomonadota</taxon>
        <taxon>Betaproteobacteria</taxon>
        <taxon>Burkholderiales</taxon>
        <taxon>Alcaligenaceae</taxon>
        <taxon>Verticiella</taxon>
    </lineage>
</organism>
<dbReference type="Pfam" id="PF03401">
    <property type="entry name" value="TctC"/>
    <property type="match status" value="1"/>
</dbReference>
<gene>
    <name evidence="3" type="ORF">FOZ76_12805</name>
</gene>
<comment type="similarity">
    <text evidence="1">Belongs to the UPF0065 (bug) family.</text>
</comment>
<dbReference type="EMBL" id="VLTJ01000025">
    <property type="protein sequence ID" value="TSH94186.1"/>
    <property type="molecule type" value="Genomic_DNA"/>
</dbReference>
<dbReference type="InterPro" id="IPR042100">
    <property type="entry name" value="Bug_dom1"/>
</dbReference>
<reference evidence="3 4" key="1">
    <citation type="submission" date="2019-07" db="EMBL/GenBank/DDBJ databases">
        <title>Qingshengfaniella alkalisoli gen. nov., sp. nov., isolated from saline soil.</title>
        <authorList>
            <person name="Xu L."/>
            <person name="Huang X.-X."/>
            <person name="Sun J.-Q."/>
        </authorList>
    </citation>
    <scope>NUCLEOTIDE SEQUENCE [LARGE SCALE GENOMIC DNA]</scope>
    <source>
        <strain evidence="3 4">DSM 27279</strain>
    </source>
</reference>
<dbReference type="AlphaFoldDB" id="A0A556AMR8"/>
<comment type="caution">
    <text evidence="3">The sequence shown here is derived from an EMBL/GenBank/DDBJ whole genome shotgun (WGS) entry which is preliminary data.</text>
</comment>